<name>A0A1A8ZJ77_9ACTN</name>
<dbReference type="EMBL" id="LT594324">
    <property type="protein sequence ID" value="SBT43898.1"/>
    <property type="molecule type" value="Genomic_DNA"/>
</dbReference>
<dbReference type="GO" id="GO:0000155">
    <property type="term" value="F:phosphorelay sensor kinase activity"/>
    <property type="evidence" value="ECO:0007669"/>
    <property type="project" value="InterPro"/>
</dbReference>
<dbReference type="GO" id="GO:0005886">
    <property type="term" value="C:plasma membrane"/>
    <property type="evidence" value="ECO:0007669"/>
    <property type="project" value="UniProtKB-SubCell"/>
</dbReference>
<dbReference type="InterPro" id="IPR003660">
    <property type="entry name" value="HAMP_dom"/>
</dbReference>
<dbReference type="Gene3D" id="3.30.565.10">
    <property type="entry name" value="Histidine kinase-like ATPase, C-terminal domain"/>
    <property type="match status" value="1"/>
</dbReference>
<dbReference type="RefSeq" id="WP_091193488.1">
    <property type="nucleotide sequence ID" value="NZ_LT594324.1"/>
</dbReference>
<accession>A0A1A8ZJ77</accession>
<keyword evidence="10" id="KW-0472">Membrane</keyword>
<dbReference type="PRINTS" id="PR00344">
    <property type="entry name" value="BCTRLSENSOR"/>
</dbReference>
<keyword evidence="9" id="KW-0902">Two-component regulatory system</keyword>
<dbReference type="InterPro" id="IPR036890">
    <property type="entry name" value="HATPase_C_sf"/>
</dbReference>
<dbReference type="CDD" id="cd00075">
    <property type="entry name" value="HATPase"/>
    <property type="match status" value="1"/>
</dbReference>
<dbReference type="Gene3D" id="6.10.340.10">
    <property type="match status" value="1"/>
</dbReference>
<dbReference type="Pfam" id="PF00512">
    <property type="entry name" value="HisKA"/>
    <property type="match status" value="1"/>
</dbReference>
<evidence type="ECO:0000256" key="5">
    <source>
        <dbReference type="ARBA" id="ARBA00022679"/>
    </source>
</evidence>
<reference evidence="14 15" key="1">
    <citation type="submission" date="2016-06" db="EMBL/GenBank/DDBJ databases">
        <authorList>
            <person name="Kjaerup R.B."/>
            <person name="Dalgaard T.S."/>
            <person name="Juul-Madsen H.R."/>
        </authorList>
    </citation>
    <scope>NUCLEOTIDE SEQUENCE [LARGE SCALE GENOMIC DNA]</scope>
    <source>
        <strain evidence="14 15">DSM 45248</strain>
    </source>
</reference>
<dbReference type="InterPro" id="IPR004358">
    <property type="entry name" value="Sig_transdc_His_kin-like_C"/>
</dbReference>
<protein>
    <recommendedName>
        <fullName evidence="3">histidine kinase</fullName>
        <ecNumber evidence="3">2.7.13.3</ecNumber>
    </recommendedName>
</protein>
<gene>
    <name evidence="14" type="ORF">GA0070621_1917</name>
</gene>
<comment type="subcellular location">
    <subcellularLocation>
        <location evidence="2">Cell membrane</location>
    </subcellularLocation>
</comment>
<evidence type="ECO:0000313" key="15">
    <source>
        <dbReference type="Proteomes" id="UP000198765"/>
    </source>
</evidence>
<dbReference type="CDD" id="cd00082">
    <property type="entry name" value="HisKA"/>
    <property type="match status" value="1"/>
</dbReference>
<proteinExistence type="predicted"/>
<dbReference type="SMART" id="SM00387">
    <property type="entry name" value="HATPase_c"/>
    <property type="match status" value="1"/>
</dbReference>
<dbReference type="FunFam" id="1.10.287.130:FF:000001">
    <property type="entry name" value="Two-component sensor histidine kinase"/>
    <property type="match status" value="1"/>
</dbReference>
<evidence type="ECO:0000256" key="11">
    <source>
        <dbReference type="SAM" id="MobiDB-lite"/>
    </source>
</evidence>
<keyword evidence="6" id="KW-0812">Transmembrane</keyword>
<keyword evidence="15" id="KW-1185">Reference proteome</keyword>
<dbReference type="SUPFAM" id="SSF55874">
    <property type="entry name" value="ATPase domain of HSP90 chaperone/DNA topoisomerase II/histidine kinase"/>
    <property type="match status" value="1"/>
</dbReference>
<evidence type="ECO:0000313" key="14">
    <source>
        <dbReference type="EMBL" id="SBT43898.1"/>
    </source>
</evidence>
<evidence type="ECO:0000256" key="10">
    <source>
        <dbReference type="ARBA" id="ARBA00023136"/>
    </source>
</evidence>
<evidence type="ECO:0000256" key="1">
    <source>
        <dbReference type="ARBA" id="ARBA00000085"/>
    </source>
</evidence>
<evidence type="ECO:0000256" key="6">
    <source>
        <dbReference type="ARBA" id="ARBA00022692"/>
    </source>
</evidence>
<feature type="domain" description="Histidine kinase" evidence="12">
    <location>
        <begin position="289"/>
        <end position="530"/>
    </location>
</feature>
<dbReference type="SUPFAM" id="SSF47384">
    <property type="entry name" value="Homodimeric domain of signal transducing histidine kinase"/>
    <property type="match status" value="1"/>
</dbReference>
<dbReference type="PATRIC" id="fig|299146.4.peg.1978"/>
<dbReference type="EC" id="2.7.13.3" evidence="3"/>
<dbReference type="InterPro" id="IPR003661">
    <property type="entry name" value="HisK_dim/P_dom"/>
</dbReference>
<keyword evidence="7 14" id="KW-0418">Kinase</keyword>
<evidence type="ECO:0000259" key="12">
    <source>
        <dbReference type="PROSITE" id="PS50109"/>
    </source>
</evidence>
<dbReference type="SMART" id="SM00388">
    <property type="entry name" value="HisKA"/>
    <property type="match status" value="1"/>
</dbReference>
<evidence type="ECO:0000256" key="4">
    <source>
        <dbReference type="ARBA" id="ARBA00022553"/>
    </source>
</evidence>
<feature type="region of interest" description="Disordered" evidence="11">
    <location>
        <begin position="59"/>
        <end position="106"/>
    </location>
</feature>
<evidence type="ECO:0000256" key="2">
    <source>
        <dbReference type="ARBA" id="ARBA00004236"/>
    </source>
</evidence>
<dbReference type="OrthoDB" id="5242752at2"/>
<evidence type="ECO:0000256" key="3">
    <source>
        <dbReference type="ARBA" id="ARBA00012438"/>
    </source>
</evidence>
<dbReference type="Proteomes" id="UP000198765">
    <property type="component" value="Chromosome I"/>
</dbReference>
<dbReference type="InterPro" id="IPR003594">
    <property type="entry name" value="HATPase_dom"/>
</dbReference>
<dbReference type="PROSITE" id="PS50109">
    <property type="entry name" value="HIS_KIN"/>
    <property type="match status" value="1"/>
</dbReference>
<sequence>MNRRLRVRRWAHWTLRSRLVVVVGALTTLALLGANTAGFFLLRGYLLQRIDDQLTAQARPLHSGPWPGTSPRPGGATPPAVAASASPPVAAAPEPEPGAGRGVPGRFARLGQDQMVLVYRADGTRDTERSSTPTAAAPDPGTLAEVTARAATGRPYTVAGGDGAAEWRLLAVPVGPDGAIVVLGVSLSEADRTADRLLLIDVAVTGTVLLALGLLAASVVRLGLSPLTRMEGIVAGITGGEVNRRVDGADPHTEPGRLGAAVNLMLDRISAEMTARAASERRLRQFVADASHELRTPLTSIRGFAELYRRGGAPPGPLLDETMSRIEGEAARMGVLVEDLLLLARLDQQRIPALRPVDLLEIAADTIRDAHARTPERRVRLTTLADRDDSFEPPSVLGDEHRLRQVAANLVGNALQHTGPDVQVTVRVGRLPAPPADPAVRSAPLPATTGDGLAVIEVHDDGPGIPAEHAGRVFERLYRVDPSRGRGNGGGSGLGLSIAASIVHAHLGCIELDTASGTGTTFRVLLPAAPDQAAGNPDAALLAVDGEPADPPEFRTAIPSQL</sequence>
<dbReference type="PANTHER" id="PTHR45436">
    <property type="entry name" value="SENSOR HISTIDINE KINASE YKOH"/>
    <property type="match status" value="1"/>
</dbReference>
<keyword evidence="5" id="KW-0808">Transferase</keyword>
<dbReference type="PROSITE" id="PS50885">
    <property type="entry name" value="HAMP"/>
    <property type="match status" value="1"/>
</dbReference>
<evidence type="ECO:0000256" key="8">
    <source>
        <dbReference type="ARBA" id="ARBA00022989"/>
    </source>
</evidence>
<dbReference type="Gene3D" id="1.10.287.130">
    <property type="match status" value="1"/>
</dbReference>
<dbReference type="InterPro" id="IPR005467">
    <property type="entry name" value="His_kinase_dom"/>
</dbReference>
<dbReference type="AlphaFoldDB" id="A0A1A8ZJ77"/>
<comment type="catalytic activity">
    <reaction evidence="1">
        <text>ATP + protein L-histidine = ADP + protein N-phospho-L-histidine.</text>
        <dbReference type="EC" id="2.7.13.3"/>
    </reaction>
</comment>
<dbReference type="InterPro" id="IPR050428">
    <property type="entry name" value="TCS_sensor_his_kinase"/>
</dbReference>
<keyword evidence="8" id="KW-1133">Transmembrane helix</keyword>
<dbReference type="PANTHER" id="PTHR45436:SF5">
    <property type="entry name" value="SENSOR HISTIDINE KINASE TRCS"/>
    <property type="match status" value="1"/>
</dbReference>
<feature type="compositionally biased region" description="Low complexity" evidence="11">
    <location>
        <begin position="71"/>
        <end position="93"/>
    </location>
</feature>
<dbReference type="InterPro" id="IPR036097">
    <property type="entry name" value="HisK_dim/P_sf"/>
</dbReference>
<evidence type="ECO:0000256" key="7">
    <source>
        <dbReference type="ARBA" id="ARBA00022777"/>
    </source>
</evidence>
<dbReference type="Pfam" id="PF02518">
    <property type="entry name" value="HATPase_c"/>
    <property type="match status" value="1"/>
</dbReference>
<organism evidence="14 15">
    <name type="scientific">Micromonospora narathiwatensis</name>
    <dbReference type="NCBI Taxonomy" id="299146"/>
    <lineage>
        <taxon>Bacteria</taxon>
        <taxon>Bacillati</taxon>
        <taxon>Actinomycetota</taxon>
        <taxon>Actinomycetes</taxon>
        <taxon>Micromonosporales</taxon>
        <taxon>Micromonosporaceae</taxon>
        <taxon>Micromonospora</taxon>
    </lineage>
</organism>
<keyword evidence="4" id="KW-0597">Phosphoprotein</keyword>
<feature type="domain" description="HAMP" evidence="13">
    <location>
        <begin position="221"/>
        <end position="274"/>
    </location>
</feature>
<evidence type="ECO:0000259" key="13">
    <source>
        <dbReference type="PROSITE" id="PS50885"/>
    </source>
</evidence>
<evidence type="ECO:0000256" key="9">
    <source>
        <dbReference type="ARBA" id="ARBA00023012"/>
    </source>
</evidence>